<comment type="caution">
    <text evidence="2">The sequence shown here is derived from an EMBL/GenBank/DDBJ whole genome shotgun (WGS) entry which is preliminary data.</text>
</comment>
<feature type="transmembrane region" description="Helical" evidence="1">
    <location>
        <begin position="916"/>
        <end position="938"/>
    </location>
</feature>
<feature type="transmembrane region" description="Helical" evidence="1">
    <location>
        <begin position="526"/>
        <end position="546"/>
    </location>
</feature>
<dbReference type="EMBL" id="JBHSCX010000020">
    <property type="protein sequence ID" value="MFC4363532.1"/>
    <property type="molecule type" value="Genomic_DNA"/>
</dbReference>
<gene>
    <name evidence="2" type="ORF">ACFOX3_14550</name>
</gene>
<dbReference type="Gene3D" id="1.20.1640.10">
    <property type="entry name" value="Multidrug efflux transporter AcrB transmembrane domain"/>
    <property type="match status" value="2"/>
</dbReference>
<dbReference type="InterPro" id="IPR001036">
    <property type="entry name" value="Acrflvin-R"/>
</dbReference>
<dbReference type="InterPro" id="IPR027463">
    <property type="entry name" value="AcrB_DN_DC_subdom"/>
</dbReference>
<keyword evidence="1" id="KW-0812">Transmembrane</keyword>
<feature type="transmembrane region" description="Helical" evidence="1">
    <location>
        <begin position="864"/>
        <end position="883"/>
    </location>
</feature>
<evidence type="ECO:0000313" key="3">
    <source>
        <dbReference type="Proteomes" id="UP001595840"/>
    </source>
</evidence>
<dbReference type="Gene3D" id="3.30.70.1430">
    <property type="entry name" value="Multidrug efflux transporter AcrB pore domain"/>
    <property type="match status" value="2"/>
</dbReference>
<dbReference type="Pfam" id="PF00873">
    <property type="entry name" value="ACR_tran"/>
    <property type="match status" value="1"/>
</dbReference>
<feature type="transmembrane region" description="Helical" evidence="1">
    <location>
        <begin position="965"/>
        <end position="984"/>
    </location>
</feature>
<feature type="transmembrane region" description="Helical" evidence="1">
    <location>
        <begin position="393"/>
        <end position="412"/>
    </location>
</feature>
<dbReference type="RefSeq" id="WP_290261419.1">
    <property type="nucleotide sequence ID" value="NZ_JAUFQG010000004.1"/>
</dbReference>
<feature type="transmembrane region" description="Helical" evidence="1">
    <location>
        <begin position="464"/>
        <end position="491"/>
    </location>
</feature>
<dbReference type="PRINTS" id="PR00702">
    <property type="entry name" value="ACRIFLAVINRP"/>
</dbReference>
<dbReference type="Proteomes" id="UP001595840">
    <property type="component" value="Unassembled WGS sequence"/>
</dbReference>
<dbReference type="PANTHER" id="PTHR32063">
    <property type="match status" value="1"/>
</dbReference>
<feature type="transmembrane region" description="Helical" evidence="1">
    <location>
        <begin position="362"/>
        <end position="381"/>
    </location>
</feature>
<keyword evidence="1" id="KW-1133">Transmembrane helix</keyword>
<dbReference type="Gene3D" id="3.30.70.1320">
    <property type="entry name" value="Multidrug efflux transporter AcrB pore domain like"/>
    <property type="match status" value="1"/>
</dbReference>
<organism evidence="2 3">
    <name type="scientific">Simiduia curdlanivorans</name>
    <dbReference type="NCBI Taxonomy" id="1492769"/>
    <lineage>
        <taxon>Bacteria</taxon>
        <taxon>Pseudomonadati</taxon>
        <taxon>Pseudomonadota</taxon>
        <taxon>Gammaproteobacteria</taxon>
        <taxon>Cellvibrionales</taxon>
        <taxon>Cellvibrionaceae</taxon>
        <taxon>Simiduia</taxon>
    </lineage>
</organism>
<evidence type="ECO:0000313" key="2">
    <source>
        <dbReference type="EMBL" id="MFC4363532.1"/>
    </source>
</evidence>
<feature type="transmembrane region" description="Helical" evidence="1">
    <location>
        <begin position="990"/>
        <end position="1016"/>
    </location>
</feature>
<dbReference type="SUPFAM" id="SSF82714">
    <property type="entry name" value="Multidrug efflux transporter AcrB TolC docking domain, DN and DC subdomains"/>
    <property type="match status" value="2"/>
</dbReference>
<protein>
    <submittedName>
        <fullName evidence="2">Efflux RND transporter permease subunit</fullName>
    </submittedName>
</protein>
<accession>A0ABV8V6L3</accession>
<keyword evidence="3" id="KW-1185">Reference proteome</keyword>
<keyword evidence="1" id="KW-0472">Membrane</keyword>
<dbReference type="SUPFAM" id="SSF82693">
    <property type="entry name" value="Multidrug efflux transporter AcrB pore domain, PN1, PN2, PC1 and PC2 subdomains"/>
    <property type="match status" value="2"/>
</dbReference>
<dbReference type="PANTHER" id="PTHR32063:SF18">
    <property type="entry name" value="CATION EFFLUX SYSTEM PROTEIN"/>
    <property type="match status" value="1"/>
</dbReference>
<evidence type="ECO:0000256" key="1">
    <source>
        <dbReference type="SAM" id="Phobius"/>
    </source>
</evidence>
<dbReference type="Gene3D" id="3.30.70.1440">
    <property type="entry name" value="Multidrug efflux transporter AcrB pore domain"/>
    <property type="match status" value="1"/>
</dbReference>
<dbReference type="SUPFAM" id="SSF82866">
    <property type="entry name" value="Multidrug efflux transporter AcrB transmembrane domain"/>
    <property type="match status" value="2"/>
</dbReference>
<feature type="transmembrane region" description="Helical" evidence="1">
    <location>
        <begin position="336"/>
        <end position="355"/>
    </location>
</feature>
<sequence length="1031" mass="111314">MVRAFVENPRLVILVIAVLLVGGLAAVNSLPLSEDPYITGRHATILTPFPGASAERVEVLVTEKIENKVRELAELELVTSVSKAGLSTLVIELKGSIPPEDVPGLWSRTRALIDEVQTQMPEGVLPTRMLDNRSHAFTRILALQWQGKGEPDMAILARYAQELESRLRGLAGSWRVEKFGAAEEEIQVAIDSHRVASLGLTAADIGRAISRADSKVAAGELSSGNLSVAVEVRGEIDSVERVRQVPLQSPAYGSLVVGDIAHVYRAEKTPQDSLAIVHGERAVVVSVSMLADQRIDRWSEKVDQRLQDFEAILPANVQLQTLFDQRGYTETRLSDLMGNVVLGFCLILLVLFFTLGWRSAIIVALALPLTAMFTLAVMKFYGLPIHQMSVTGLIVALGIMVDNAIVMVDSIARERQAGHARTEAVLRSVRHLWLPLLGSTLTTILAFMPIVLMPGPAGEFVGGIALSVIFSLIGSWIISHTLIAGLAGRWLPQEQKSLRWFECGISGTKFSAKAEQMISAAMRRPLATLVAVASLPLLGFVAAGHLTEQFFPASDRDMFHIEVYLPEQATINATRHVVANISDYLAAEVPEIEEAHWFIGSAAPAFYYNLMFGRDGSANYAQAMVKTAHFSVANKLIPNLQKQLDKHFPSAQILVRKLEQGPPFEAPVEVRLFGPSLDVLKAKGDEVRAAMVAVPAVTHSRASLAAAVPKLWLAVDEDVAKRAQLQLVDLSQQMQNSLDGMVGGSLIEGTTEVPVRVRLQASQRVDLDVLQQFQFVAAVDADDRAVPLTSIAGLDLEPAQATITRRDGERVNTLQAFIRDGVLPAAVLTQLQAQLDAQGFHLPPGYRLAFGGESAERDEAVHDLMGSVGLILTLLVLVVVLSFNSFRLSAIIFAVAFQSIGLGLLCVYLFNYPFGFTVIIGLLGLMGLAINAAIVILAELKSDANSVRGDEADIVAGVMRCGRHIVSTTITTVGGFLPLILAGGGFWPPFAIAIAGGTVLTTLLSFLFVPAAFVLFARTRAFDQAADQALA</sequence>
<feature type="transmembrane region" description="Helical" evidence="1">
    <location>
        <begin position="432"/>
        <end position="452"/>
    </location>
</feature>
<name>A0ABV8V6L3_9GAMM</name>
<proteinExistence type="predicted"/>
<feature type="transmembrane region" description="Helical" evidence="1">
    <location>
        <begin position="890"/>
        <end position="910"/>
    </location>
</feature>
<dbReference type="Gene3D" id="3.30.2090.10">
    <property type="entry name" value="Multidrug efflux transporter AcrB TolC docking domain, DN and DC subdomains"/>
    <property type="match status" value="2"/>
</dbReference>
<reference evidence="3" key="1">
    <citation type="journal article" date="2019" name="Int. J. Syst. Evol. Microbiol.">
        <title>The Global Catalogue of Microorganisms (GCM) 10K type strain sequencing project: providing services to taxonomists for standard genome sequencing and annotation.</title>
        <authorList>
            <consortium name="The Broad Institute Genomics Platform"/>
            <consortium name="The Broad Institute Genome Sequencing Center for Infectious Disease"/>
            <person name="Wu L."/>
            <person name="Ma J."/>
        </authorList>
    </citation>
    <scope>NUCLEOTIDE SEQUENCE [LARGE SCALE GENOMIC DNA]</scope>
    <source>
        <strain evidence="3">CECT 8570</strain>
    </source>
</reference>